<protein>
    <submittedName>
        <fullName evidence="7">Site-specific integrase</fullName>
    </submittedName>
</protein>
<dbReference type="Gene3D" id="1.10.150.130">
    <property type="match status" value="1"/>
</dbReference>
<dbReference type="InterPro" id="IPR011010">
    <property type="entry name" value="DNA_brk_join_enz"/>
</dbReference>
<dbReference type="InterPro" id="IPR044068">
    <property type="entry name" value="CB"/>
</dbReference>
<evidence type="ECO:0000313" key="7">
    <source>
        <dbReference type="EMBL" id="TWX69899.1"/>
    </source>
</evidence>
<gene>
    <name evidence="7" type="ORF">ESZ36_08175</name>
</gene>
<dbReference type="EMBL" id="VOLT01000003">
    <property type="protein sequence ID" value="TWX69899.1"/>
    <property type="molecule type" value="Genomic_DNA"/>
</dbReference>
<name>A0A5C6QM63_9GAMM</name>
<proteinExistence type="inferred from homology"/>
<keyword evidence="4" id="KW-0233">DNA recombination</keyword>
<keyword evidence="3 5" id="KW-0238">DNA-binding</keyword>
<reference evidence="7 8" key="1">
    <citation type="submission" date="2019-07" db="EMBL/GenBank/DDBJ databases">
        <title>Genomes of sea-ice associated Colwellia species.</title>
        <authorList>
            <person name="Bowman J.P."/>
        </authorList>
    </citation>
    <scope>NUCLEOTIDE SEQUENCE [LARGE SCALE GENOMIC DNA]</scope>
    <source>
        <strain evidence="7 8">ACAM 459</strain>
    </source>
</reference>
<dbReference type="Gene3D" id="1.10.443.10">
    <property type="entry name" value="Intergrase catalytic core"/>
    <property type="match status" value="1"/>
</dbReference>
<evidence type="ECO:0000256" key="2">
    <source>
        <dbReference type="ARBA" id="ARBA00022908"/>
    </source>
</evidence>
<keyword evidence="8" id="KW-1185">Reference proteome</keyword>
<evidence type="ECO:0000313" key="8">
    <source>
        <dbReference type="Proteomes" id="UP000321822"/>
    </source>
</evidence>
<evidence type="ECO:0000256" key="1">
    <source>
        <dbReference type="ARBA" id="ARBA00008857"/>
    </source>
</evidence>
<sequence length="382" mass="44434">MIECKKVEGIEFGLRTLTSYVLLQDGLPLVVPTAFLFNTAKNNKFTTVDTYQNLIKQFFTGIERSKRADGSFSDWNSLTDNEMSGYLYGHLQQKKKLKDSSIELHIAAISGFYRYAYAHGFTARIPDFSFSYQEANDKSTYLRNISTEMHDVYFTEKEFKDKLVSQVKEKCGFNRERNELILALGYMAGFRTFEVTQEENMNVENLREKLPKVENRLPSTLEFDVYGKGSVYRTVIFPVSLVDIIYKFLWGRAKHIKNGNLICRKNGKRLIGESFATKLFRKCADRYCIRPEVTPKERQRWKDSTYHKGRKCFATNAVALCIELGKDPWVYVPQWMGHTDKQITFGYIYFDALLNKREGKLAELSLENTQYGKRHYAKKGNK</sequence>
<dbReference type="GO" id="GO:0006310">
    <property type="term" value="P:DNA recombination"/>
    <property type="evidence" value="ECO:0007669"/>
    <property type="project" value="UniProtKB-KW"/>
</dbReference>
<dbReference type="PROSITE" id="PS51900">
    <property type="entry name" value="CB"/>
    <property type="match status" value="1"/>
</dbReference>
<dbReference type="InterPro" id="IPR050090">
    <property type="entry name" value="Tyrosine_recombinase_XerCD"/>
</dbReference>
<feature type="domain" description="Core-binding (CB)" evidence="6">
    <location>
        <begin position="36"/>
        <end position="117"/>
    </location>
</feature>
<evidence type="ECO:0000256" key="4">
    <source>
        <dbReference type="ARBA" id="ARBA00023172"/>
    </source>
</evidence>
<evidence type="ECO:0000256" key="3">
    <source>
        <dbReference type="ARBA" id="ARBA00023125"/>
    </source>
</evidence>
<evidence type="ECO:0000259" key="6">
    <source>
        <dbReference type="PROSITE" id="PS51900"/>
    </source>
</evidence>
<accession>A0A5C6QM63</accession>
<dbReference type="GO" id="GO:0015074">
    <property type="term" value="P:DNA integration"/>
    <property type="evidence" value="ECO:0007669"/>
    <property type="project" value="UniProtKB-KW"/>
</dbReference>
<dbReference type="AlphaFoldDB" id="A0A5C6QM63"/>
<dbReference type="OrthoDB" id="6402800at2"/>
<dbReference type="GO" id="GO:0003677">
    <property type="term" value="F:DNA binding"/>
    <property type="evidence" value="ECO:0007669"/>
    <property type="project" value="UniProtKB-UniRule"/>
</dbReference>
<keyword evidence="2" id="KW-0229">DNA integration</keyword>
<comment type="similarity">
    <text evidence="1">Belongs to the 'phage' integrase family.</text>
</comment>
<dbReference type="RefSeq" id="WP_146786074.1">
    <property type="nucleotide sequence ID" value="NZ_VOLT01000003.1"/>
</dbReference>
<dbReference type="InterPro" id="IPR010998">
    <property type="entry name" value="Integrase_recombinase_N"/>
</dbReference>
<dbReference type="PANTHER" id="PTHR30349">
    <property type="entry name" value="PHAGE INTEGRASE-RELATED"/>
    <property type="match status" value="1"/>
</dbReference>
<organism evidence="7 8">
    <name type="scientific">Colwellia demingiae</name>
    <dbReference type="NCBI Taxonomy" id="89401"/>
    <lineage>
        <taxon>Bacteria</taxon>
        <taxon>Pseudomonadati</taxon>
        <taxon>Pseudomonadota</taxon>
        <taxon>Gammaproteobacteria</taxon>
        <taxon>Alteromonadales</taxon>
        <taxon>Colwelliaceae</taxon>
        <taxon>Colwellia</taxon>
    </lineage>
</organism>
<comment type="caution">
    <text evidence="7">The sequence shown here is derived from an EMBL/GenBank/DDBJ whole genome shotgun (WGS) entry which is preliminary data.</text>
</comment>
<dbReference type="PANTHER" id="PTHR30349:SF41">
    <property type="entry name" value="INTEGRASE_RECOMBINASE PROTEIN MJ0367-RELATED"/>
    <property type="match status" value="1"/>
</dbReference>
<dbReference type="Proteomes" id="UP000321822">
    <property type="component" value="Unassembled WGS sequence"/>
</dbReference>
<evidence type="ECO:0000256" key="5">
    <source>
        <dbReference type="PROSITE-ProRule" id="PRU01248"/>
    </source>
</evidence>
<dbReference type="InterPro" id="IPR013762">
    <property type="entry name" value="Integrase-like_cat_sf"/>
</dbReference>
<dbReference type="SUPFAM" id="SSF56349">
    <property type="entry name" value="DNA breaking-rejoining enzymes"/>
    <property type="match status" value="1"/>
</dbReference>